<dbReference type="CDD" id="cd00833">
    <property type="entry name" value="PKS"/>
    <property type="match status" value="1"/>
</dbReference>
<dbReference type="InterPro" id="IPR057326">
    <property type="entry name" value="KR_dom"/>
</dbReference>
<evidence type="ECO:0000259" key="8">
    <source>
        <dbReference type="PROSITE" id="PS52004"/>
    </source>
</evidence>
<dbReference type="Gene3D" id="3.10.129.110">
    <property type="entry name" value="Polyketide synthase dehydratase"/>
    <property type="match status" value="1"/>
</dbReference>
<dbReference type="Pfam" id="PF14765">
    <property type="entry name" value="PS-DH"/>
    <property type="match status" value="1"/>
</dbReference>
<dbReference type="Gene3D" id="1.10.1200.10">
    <property type="entry name" value="ACP-like"/>
    <property type="match status" value="1"/>
</dbReference>
<dbReference type="InterPro" id="IPR009081">
    <property type="entry name" value="PP-bd_ACP"/>
</dbReference>
<dbReference type="RefSeq" id="XP_012670495.2">
    <property type="nucleotide sequence ID" value="XM_012815041.3"/>
</dbReference>
<gene>
    <name evidence="11" type="primary">LOC105889243</name>
</gene>
<dbReference type="InterPro" id="IPR020841">
    <property type="entry name" value="PKS_Beta-ketoAc_synthase_dom"/>
</dbReference>
<dbReference type="InterPro" id="IPR014030">
    <property type="entry name" value="Ketoacyl_synth_N"/>
</dbReference>
<evidence type="ECO:0000256" key="5">
    <source>
        <dbReference type="ARBA" id="ARBA00048404"/>
    </source>
</evidence>
<dbReference type="KEGG" id="char:105889243"/>
<accession>A0A6P3VFA8</accession>
<dbReference type="SMART" id="SM00826">
    <property type="entry name" value="PKS_DH"/>
    <property type="match status" value="1"/>
</dbReference>
<dbReference type="InterPro" id="IPR050444">
    <property type="entry name" value="Polyketide_Synthase"/>
</dbReference>
<dbReference type="GO" id="GO:0004315">
    <property type="term" value="F:3-oxoacyl-[acyl-carrier-protein] synthase activity"/>
    <property type="evidence" value="ECO:0007669"/>
    <property type="project" value="InterPro"/>
</dbReference>
<organism evidence="10 11">
    <name type="scientific">Clupea harengus</name>
    <name type="common">Atlantic herring</name>
    <dbReference type="NCBI Taxonomy" id="7950"/>
    <lineage>
        <taxon>Eukaryota</taxon>
        <taxon>Metazoa</taxon>
        <taxon>Chordata</taxon>
        <taxon>Craniata</taxon>
        <taxon>Vertebrata</taxon>
        <taxon>Euteleostomi</taxon>
        <taxon>Actinopterygii</taxon>
        <taxon>Neopterygii</taxon>
        <taxon>Teleostei</taxon>
        <taxon>Clupei</taxon>
        <taxon>Clupeiformes</taxon>
        <taxon>Clupeoidei</taxon>
        <taxon>Clupeidae</taxon>
        <taxon>Clupea</taxon>
    </lineage>
</organism>
<dbReference type="GO" id="GO:0006633">
    <property type="term" value="P:fatty acid biosynthetic process"/>
    <property type="evidence" value="ECO:0007669"/>
    <property type="project" value="UniProtKB-UniPathway"/>
</dbReference>
<dbReference type="InterPro" id="IPR032821">
    <property type="entry name" value="PKS_assoc"/>
</dbReference>
<dbReference type="Pfam" id="PF00109">
    <property type="entry name" value="ketoacyl-synt"/>
    <property type="match status" value="1"/>
</dbReference>
<dbReference type="InterPro" id="IPR020807">
    <property type="entry name" value="PKS_DH"/>
</dbReference>
<keyword evidence="2" id="KW-0596">Phosphopantetheine</keyword>
<feature type="active site" description="Proton donor; for dehydratase activity" evidence="6">
    <location>
        <position position="1088"/>
    </location>
</feature>
<dbReference type="PROSITE" id="PS00606">
    <property type="entry name" value="KS3_1"/>
    <property type="match status" value="1"/>
</dbReference>
<dbReference type="PROSITE" id="PS50075">
    <property type="entry name" value="CARRIER"/>
    <property type="match status" value="1"/>
</dbReference>
<dbReference type="Proteomes" id="UP000515152">
    <property type="component" value="Chromosome 17"/>
</dbReference>
<evidence type="ECO:0000256" key="3">
    <source>
        <dbReference type="ARBA" id="ARBA00022553"/>
    </source>
</evidence>
<evidence type="ECO:0000259" key="9">
    <source>
        <dbReference type="PROSITE" id="PS52019"/>
    </source>
</evidence>
<feature type="region of interest" description="C-terminal hotdog fold" evidence="6">
    <location>
        <begin position="1025"/>
        <end position="1170"/>
    </location>
</feature>
<evidence type="ECO:0000313" key="11">
    <source>
        <dbReference type="RefSeq" id="XP_012670495.2"/>
    </source>
</evidence>
<evidence type="ECO:0000256" key="4">
    <source>
        <dbReference type="ARBA" id="ARBA00022679"/>
    </source>
</evidence>
<comment type="pathway">
    <text evidence="1">Lipid metabolism; fatty acid biosynthesis.</text>
</comment>
<dbReference type="SUPFAM" id="SSF53901">
    <property type="entry name" value="Thiolase-like"/>
    <property type="match status" value="1"/>
</dbReference>
<dbReference type="Gene3D" id="3.90.180.10">
    <property type="entry name" value="Medium-chain alcohol dehydrogenases, catalytic domain"/>
    <property type="match status" value="1"/>
</dbReference>
<dbReference type="InterPro" id="IPR036736">
    <property type="entry name" value="ACP-like_sf"/>
</dbReference>
<dbReference type="SUPFAM" id="SSF47336">
    <property type="entry name" value="ACP-like"/>
    <property type="match status" value="1"/>
</dbReference>
<dbReference type="GeneID" id="105889243"/>
<evidence type="ECO:0000256" key="6">
    <source>
        <dbReference type="PROSITE-ProRule" id="PRU01363"/>
    </source>
</evidence>
<dbReference type="InterPro" id="IPR018201">
    <property type="entry name" value="Ketoacyl_synth_AS"/>
</dbReference>
<dbReference type="SUPFAM" id="SSF55048">
    <property type="entry name" value="Probable ACP-binding domain of malonyl-CoA ACP transacylase"/>
    <property type="match status" value="1"/>
</dbReference>
<dbReference type="InterPro" id="IPR016035">
    <property type="entry name" value="Acyl_Trfase/lysoPLipase"/>
</dbReference>
<dbReference type="Gene3D" id="3.40.366.10">
    <property type="entry name" value="Malonyl-Coenzyme A Acyl Carrier Protein, domain 2"/>
    <property type="match status" value="1"/>
</dbReference>
<dbReference type="InterPro" id="IPR001227">
    <property type="entry name" value="Ac_transferase_dom_sf"/>
</dbReference>
<keyword evidence="3" id="KW-0597">Phosphoprotein</keyword>
<feature type="domain" description="Ketosynthase family 3 (KS3)" evidence="8">
    <location>
        <begin position="5"/>
        <end position="432"/>
    </location>
</feature>
<feature type="domain" description="Carrier" evidence="7">
    <location>
        <begin position="2006"/>
        <end position="2081"/>
    </location>
</feature>
<dbReference type="InterPro" id="IPR049900">
    <property type="entry name" value="PKS_mFAS_DH"/>
</dbReference>
<dbReference type="InterPro" id="IPR042104">
    <property type="entry name" value="PKS_dehydratase_sf"/>
</dbReference>
<comment type="catalytic activity">
    <reaction evidence="5">
        <text>holo-[ACP] + malonyl-CoA = malonyl-[ACP] + CoA</text>
        <dbReference type="Rhea" id="RHEA:41792"/>
        <dbReference type="Rhea" id="RHEA-COMP:9623"/>
        <dbReference type="Rhea" id="RHEA-COMP:9685"/>
        <dbReference type="ChEBI" id="CHEBI:57287"/>
        <dbReference type="ChEBI" id="CHEBI:57384"/>
        <dbReference type="ChEBI" id="CHEBI:64479"/>
        <dbReference type="ChEBI" id="CHEBI:78449"/>
        <dbReference type="EC" id="2.3.1.39"/>
    </reaction>
    <physiologicalReaction direction="left-to-right" evidence="5">
        <dbReference type="Rhea" id="RHEA:41793"/>
    </physiologicalReaction>
</comment>
<dbReference type="InterPro" id="IPR016036">
    <property type="entry name" value="Malonyl_transacylase_ACP-bd"/>
</dbReference>
<dbReference type="SMART" id="SM00822">
    <property type="entry name" value="PKS_KR"/>
    <property type="match status" value="1"/>
</dbReference>
<protein>
    <submittedName>
        <fullName evidence="11">Highly reducing polyketide synthase cm3B-like</fullName>
    </submittedName>
</protein>
<dbReference type="GO" id="GO:0004314">
    <property type="term" value="F:[acyl-carrier-protein] S-malonyltransferase activity"/>
    <property type="evidence" value="ECO:0007669"/>
    <property type="project" value="UniProtKB-EC"/>
</dbReference>
<dbReference type="SMART" id="SM00827">
    <property type="entry name" value="PKS_AT"/>
    <property type="match status" value="1"/>
</dbReference>
<evidence type="ECO:0000256" key="1">
    <source>
        <dbReference type="ARBA" id="ARBA00005194"/>
    </source>
</evidence>
<feature type="domain" description="PKS/mFAS DH" evidence="9">
    <location>
        <begin position="887"/>
        <end position="1170"/>
    </location>
</feature>
<dbReference type="Pfam" id="PF00550">
    <property type="entry name" value="PP-binding"/>
    <property type="match status" value="1"/>
</dbReference>
<dbReference type="PANTHER" id="PTHR45681">
    <property type="entry name" value="POLYKETIDE SYNTHASE 44-RELATED"/>
    <property type="match status" value="1"/>
</dbReference>
<dbReference type="CDD" id="cd05274">
    <property type="entry name" value="KR_FAS_SDR_x"/>
    <property type="match status" value="1"/>
</dbReference>
<dbReference type="UniPathway" id="UPA00094"/>
<dbReference type="Gene3D" id="3.40.50.720">
    <property type="entry name" value="NAD(P)-binding Rossmann-like Domain"/>
    <property type="match status" value="1"/>
</dbReference>
<name>A0A6P3VFA8_CLUHA</name>
<dbReference type="OrthoDB" id="329835at2759"/>
<dbReference type="Pfam" id="PF21089">
    <property type="entry name" value="PKS_DH_N"/>
    <property type="match status" value="1"/>
</dbReference>
<dbReference type="InterPro" id="IPR036291">
    <property type="entry name" value="NAD(P)-bd_dom_sf"/>
</dbReference>
<keyword evidence="10" id="KW-1185">Reference proteome</keyword>
<sequence>MADDADEIAVVGIGCNFPGGEGLDHFWDVLRNAKNCTVEIPNERFDRSYWCDQDDNKPGKSRASKAALIHGFNEFDHKFFGITDAESDKMDPQHKLLLQCSYRALENAGIPMEKASGTRTGVFMGLMNRDYEMYTVKSNPKTINHCTGTGIAMSIAANRISYTFNFTGPSLAIDCACSSSLVALHIACQAIKQGDCEMAMCGGVSCIMEPVLFVALSKAKMISPEGTSKPFTSRADGYGRGEGCGVVLLKPLKKALQDSDHVWGIIRKTAVNQDGRTVTPITKPSMVQQKELLSRIYSTESDLTSVQYIEAHGTGTPVGDPIEANSISNVIAKARPPGSETLIIGSVKSNIGHTESAAGVAGLIKVLLMMKHETIVPSVFYSEDNSSIDPKALNLRIPTRVEKWKSPPPDGRVAGINNFGFGGTNAHAIVQQQKQPQILKASVSKKHPFFVLSAASEKSLAMTIEDTADTLQKEITADLQAIAYTSACRRTHLKHRYRKALRSTTLTDLTDQLRSALNKKIVQSKADPKLVFVFCGNGVTYRGMCRQLLREEPIFQEKVKEIETLFQSYDSLSIREQLEAETDENDDFSKPEVIQPLLFAIQVAIATLLKHWGVRADAVLGHSVGEVAAAHCSGLLSLEDAVKVIHYRSALQSKVTGGKMLVASNMAVSEVLNLLPAYSGKVCLAAYNSPQSCTVSGDAEAIVKLHQKLSSSDKSKNTFLRILDVPAAYHSHMMDPILSEIRDRIGIMQENAKETELFSTVTGNAVSPTDFVSGEYWAQNIREPVLFEQAVRAAAKDRKNVVFVEIGPRPALQRNIIETLGNDVTVLSSVQPEKDHETMLITVGKLFEAGFNVDWDQFYKGFRALPTPFPRYQFDNAKKDVIIDSVHNTNTSSHPVISKSGTDGNTFTCDLTSDSLSYLYEHKNNGVAIIPGAFYVELGLAAYMENAKPKVPLNTLQLSINFQSPFVFSQNAPDMKAQLEPAGNLTNFKIFSQSATYASGTVEHRQGRFVEEQRIALDSIRQRCQSVVNADEFYKSLCLGGFEYGTVFRNKGDVYYGEDLREAYSVVTVSEELLPQLHDYHIHPVVLDYLMQLVPVTVAHGFLARPGFPSRIGTITVMQPLQSEMVVYLRAVTVGADDFEICGCFTDKEGAVLIELKHVMIRFLGSRSRVVEEYFYHNTFNAISLNSERTTFPRALVFTDQLGVSEALKNHLSPASRFLPLQSAKVLLNHGFPAFLSELKIPDVRKSFTEVLFMWGHGDITNRKADYILENIAGFCEILRQIVVYLKAIHFSNSIRVVTYQSTGDRIDHISPGFVLSGMTRACAAEISNLSFQLIDISSESAEDIRALSQVLTSYPCSKYPELVVKDGQVFQPQITHTSTPDLNSPERKVHCSQAERFSLQTANPYKMTKLSAIPSEKEAGQIEERNVEVELNEICVHSSDYFPVSVSDFNFGQTIYWNKHTSQIQKLLALDFSGTVTAVGKSVSKLRVGDHIAACYPIAAASKVVIPAEVCYKTKKLPVFKEAPCLSHFALAWEVLHHAMSKPKQHGHLGIITSAPDSNLVRILMLTAKKTGWNVTVGADPSSSFDKVDAVVLLPPFHESMVEKVGKMSTNTETIIICDNHTNTLFTQRACRGENTRTQIIYMSSILQKLSLQMHKPHIYRWLRLMQLDKKSLAFKKSTFQRMNSGCIEFLPIEESESYFSCKTLPVLMLKNSTALSDIPLLPKPKQLFHKNAVYIVTGGLTGLGFETVKFIAQRGGGHIVIFSRSSPSPQVLDDISNVQNQCSAVITSLKCDVSNSANVQQAVTQVGQSFPTCPIRGVFHSAVVLHDGFIEGLNKSLYEKVMCPKVNGVLNLHHSTRHCELDYFVCYSSISSFLGNASQTNYASANAFLDTFCQYRRNLGLPGQSINWGALNLGLLLNKDNFQKFLEAKGMMVLGVTEIHESLEQCLLLNKPQQTVCKFNFKNLRNHVLSENTSLSMRLTAIVEDGLRRAKMSDHVSAHKTSVSSPSEYVRSVLSETIGVEYDELNEETSLSTLGIDSMLAMTLQNLIFQERGVNIPLVKLLDPNSTVGTLATILMEHSNDDYEYENEKVVFETSL</sequence>
<dbReference type="InterPro" id="IPR049552">
    <property type="entry name" value="PKS_DH_N"/>
</dbReference>
<dbReference type="SUPFAM" id="SSF50129">
    <property type="entry name" value="GroES-like"/>
    <property type="match status" value="1"/>
</dbReference>
<dbReference type="SUPFAM" id="SSF51735">
    <property type="entry name" value="NAD(P)-binding Rossmann-fold domains"/>
    <property type="match status" value="1"/>
</dbReference>
<dbReference type="PROSITE" id="PS52019">
    <property type="entry name" value="PKS_MFAS_DH"/>
    <property type="match status" value="1"/>
</dbReference>
<reference evidence="11" key="1">
    <citation type="submission" date="2025-08" db="UniProtKB">
        <authorList>
            <consortium name="RefSeq"/>
        </authorList>
    </citation>
    <scope>IDENTIFICATION</scope>
</reference>
<dbReference type="InterPro" id="IPR016039">
    <property type="entry name" value="Thiolase-like"/>
</dbReference>
<dbReference type="PANTHER" id="PTHR45681:SF8">
    <property type="entry name" value="CARRIER DOMAIN-CONTAINING PROTEIN"/>
    <property type="match status" value="1"/>
</dbReference>
<dbReference type="InterPro" id="IPR014031">
    <property type="entry name" value="Ketoacyl_synth_C"/>
</dbReference>
<dbReference type="Pfam" id="PF02801">
    <property type="entry name" value="Ketoacyl-synt_C"/>
    <property type="match status" value="1"/>
</dbReference>
<keyword evidence="4" id="KW-0808">Transferase</keyword>
<dbReference type="InterPro" id="IPR011032">
    <property type="entry name" value="GroES-like_sf"/>
</dbReference>
<evidence type="ECO:0000256" key="2">
    <source>
        <dbReference type="ARBA" id="ARBA00022450"/>
    </source>
</evidence>
<feature type="region of interest" description="N-terminal hotdog fold" evidence="6">
    <location>
        <begin position="887"/>
        <end position="1012"/>
    </location>
</feature>
<dbReference type="Pfam" id="PF16197">
    <property type="entry name" value="KAsynt_C_assoc"/>
    <property type="match status" value="1"/>
</dbReference>
<dbReference type="Pfam" id="PF08659">
    <property type="entry name" value="KR"/>
    <property type="match status" value="1"/>
</dbReference>
<proteinExistence type="predicted"/>
<dbReference type="Gene3D" id="3.30.70.3290">
    <property type="match status" value="1"/>
</dbReference>
<dbReference type="Gene3D" id="3.40.47.10">
    <property type="match status" value="1"/>
</dbReference>
<dbReference type="InterPro" id="IPR049551">
    <property type="entry name" value="PKS_DH_C"/>
</dbReference>
<dbReference type="Pfam" id="PF00698">
    <property type="entry name" value="Acyl_transf_1"/>
    <property type="match status" value="1"/>
</dbReference>
<feature type="active site" description="Proton acceptor; for dehydratase activity" evidence="6">
    <location>
        <position position="922"/>
    </location>
</feature>
<dbReference type="SMART" id="SM00825">
    <property type="entry name" value="PKS_KS"/>
    <property type="match status" value="1"/>
</dbReference>
<evidence type="ECO:0000259" key="7">
    <source>
        <dbReference type="PROSITE" id="PS50075"/>
    </source>
</evidence>
<dbReference type="SUPFAM" id="SSF52151">
    <property type="entry name" value="FabD/lysophospholipase-like"/>
    <property type="match status" value="1"/>
</dbReference>
<evidence type="ECO:0000313" key="10">
    <source>
        <dbReference type="Proteomes" id="UP000515152"/>
    </source>
</evidence>
<dbReference type="PROSITE" id="PS52004">
    <property type="entry name" value="KS3_2"/>
    <property type="match status" value="1"/>
</dbReference>
<dbReference type="InterPro" id="IPR014043">
    <property type="entry name" value="Acyl_transferase_dom"/>
</dbReference>
<dbReference type="InterPro" id="IPR013968">
    <property type="entry name" value="PKS_KR"/>
</dbReference>